<reference evidence="1 2" key="1">
    <citation type="submission" date="2022-06" db="EMBL/GenBank/DDBJ databases">
        <title>Runella sp. S5 genome sequencing.</title>
        <authorList>
            <person name="Park S."/>
        </authorList>
    </citation>
    <scope>NUCLEOTIDE SEQUENCE [LARGE SCALE GENOMIC DNA]</scope>
    <source>
        <strain evidence="1 2">S5</strain>
    </source>
</reference>
<name>A0ABT1FU25_9BACT</name>
<accession>A0ABT1FU25</accession>
<protein>
    <submittedName>
        <fullName evidence="1">Uncharacterized protein</fullName>
    </submittedName>
</protein>
<evidence type="ECO:0000313" key="2">
    <source>
        <dbReference type="Proteomes" id="UP001204772"/>
    </source>
</evidence>
<gene>
    <name evidence="1" type="ORF">NCI00_22610</name>
</gene>
<comment type="caution">
    <text evidence="1">The sequence shown here is derived from an EMBL/GenBank/DDBJ whole genome shotgun (WGS) entry which is preliminary data.</text>
</comment>
<dbReference type="RefSeq" id="WP_253531527.1">
    <property type="nucleotide sequence ID" value="NZ_JAMZEL010000011.1"/>
</dbReference>
<sequence>MIDFVKVRINDKGFAQRLLQNPDFDFMGKINPDTGEQKDGSRTAEYRNLKIVLYASGMVEVTGSLHKFANEGAHNYDSFTYQRLVQTIGEMMVVLDTSPDRVSLHNVEFGVNILLDTSPSRFLDTILNYRFKLPEMRMFNGKGYLMQWVQQNYIVKVYDKKHQYRLDTNVLRFEVKTMAMVHLAGVGVQTLADLLDVSKLRLLGVKLCETYNGLIIGEKLDTVQMSQPERRIYEQGMNPNFWRDLTDRKQRNYYRGQFEKVIKKYGAGIRETVGRLIAEKVGELLKTSDVLPDPQNKNIGHFTTSSKGVKRLINSTATNTPPTTSQRRCKVCGTPIEHRRKDAVFCEQKQCRNSESNPRNNFKRRVNQSIDNTLLFEFGEVFRPTPQQREMMVYLNIQVSRKTTKQNVR</sequence>
<dbReference type="Proteomes" id="UP001204772">
    <property type="component" value="Unassembled WGS sequence"/>
</dbReference>
<proteinExistence type="predicted"/>
<evidence type="ECO:0000313" key="1">
    <source>
        <dbReference type="EMBL" id="MCP1385249.1"/>
    </source>
</evidence>
<organism evidence="1 2">
    <name type="scientific">Runella salmonicolor</name>
    <dbReference type="NCBI Taxonomy" id="2950278"/>
    <lineage>
        <taxon>Bacteria</taxon>
        <taxon>Pseudomonadati</taxon>
        <taxon>Bacteroidota</taxon>
        <taxon>Cytophagia</taxon>
        <taxon>Cytophagales</taxon>
        <taxon>Spirosomataceae</taxon>
        <taxon>Runella</taxon>
    </lineage>
</organism>
<keyword evidence="2" id="KW-1185">Reference proteome</keyword>
<dbReference type="EMBL" id="JAMZEL010000011">
    <property type="protein sequence ID" value="MCP1385249.1"/>
    <property type="molecule type" value="Genomic_DNA"/>
</dbReference>